<dbReference type="RefSeq" id="WP_203863533.1">
    <property type="nucleotide sequence ID" value="NZ_BMQP01000038.1"/>
</dbReference>
<dbReference type="AlphaFoldDB" id="A0A8J3S2M6"/>
<name>A0A8J3S2M6_PLARO</name>
<keyword evidence="2" id="KW-1185">Reference proteome</keyword>
<gene>
    <name evidence="1" type="ORF">Pro02_57190</name>
</gene>
<evidence type="ECO:0000313" key="1">
    <source>
        <dbReference type="EMBL" id="GIH87311.1"/>
    </source>
</evidence>
<proteinExistence type="predicted"/>
<evidence type="ECO:0000313" key="2">
    <source>
        <dbReference type="Proteomes" id="UP000655044"/>
    </source>
</evidence>
<organism evidence="1 2">
    <name type="scientific">Planobispora rosea</name>
    <dbReference type="NCBI Taxonomy" id="35762"/>
    <lineage>
        <taxon>Bacteria</taxon>
        <taxon>Bacillati</taxon>
        <taxon>Actinomycetota</taxon>
        <taxon>Actinomycetes</taxon>
        <taxon>Streptosporangiales</taxon>
        <taxon>Streptosporangiaceae</taxon>
        <taxon>Planobispora</taxon>
    </lineage>
</organism>
<dbReference type="Proteomes" id="UP000655044">
    <property type="component" value="Unassembled WGS sequence"/>
</dbReference>
<reference evidence="1" key="1">
    <citation type="submission" date="2021-01" db="EMBL/GenBank/DDBJ databases">
        <title>Whole genome shotgun sequence of Planobispora rosea NBRC 15558.</title>
        <authorList>
            <person name="Komaki H."/>
            <person name="Tamura T."/>
        </authorList>
    </citation>
    <scope>NUCLEOTIDE SEQUENCE</scope>
    <source>
        <strain evidence="1">NBRC 15558</strain>
    </source>
</reference>
<comment type="caution">
    <text evidence="1">The sequence shown here is derived from an EMBL/GenBank/DDBJ whole genome shotgun (WGS) entry which is preliminary data.</text>
</comment>
<accession>A0A8J3S2M6</accession>
<protein>
    <submittedName>
        <fullName evidence="1">Uncharacterized protein</fullName>
    </submittedName>
</protein>
<sequence length="216" mass="24892">MKALITVKAAPNPSEAYGETVCVAALRLDLDHPGWIRLYPINFRELDGDSQFRKYDVVSLEAKPSPSDPRAESRRPRSDSFVEILSLDIEPHPGWTHAERRKIEQYVQQLGLFDAAPRTALQAPRFKAWYRYRCHASARTTHRQGIYDWELVALQRNVSARGDEGVKKAIREKFWDLMCAIDRDTIFYVGNQQAHPQSFIILGVVYPQRLTPVRRS</sequence>
<dbReference type="EMBL" id="BOOI01000057">
    <property type="protein sequence ID" value="GIH87311.1"/>
    <property type="molecule type" value="Genomic_DNA"/>
</dbReference>